<dbReference type="InterPro" id="IPR000700">
    <property type="entry name" value="PAS-assoc_C"/>
</dbReference>
<dbReference type="GO" id="GO:0004888">
    <property type="term" value="F:transmembrane signaling receptor activity"/>
    <property type="evidence" value="ECO:0007669"/>
    <property type="project" value="InterPro"/>
</dbReference>
<dbReference type="GO" id="GO:0006935">
    <property type="term" value="P:chemotaxis"/>
    <property type="evidence" value="ECO:0007669"/>
    <property type="project" value="InterPro"/>
</dbReference>
<dbReference type="Pfam" id="PF00015">
    <property type="entry name" value="MCPsignal"/>
    <property type="match status" value="1"/>
</dbReference>
<name>A0A5C0AXW1_9BURK</name>
<dbReference type="SMART" id="SM00086">
    <property type="entry name" value="PAC"/>
    <property type="match status" value="2"/>
</dbReference>
<organism evidence="5 6">
    <name type="scientific">Pigmentiphaga aceris</name>
    <dbReference type="NCBI Taxonomy" id="1940612"/>
    <lineage>
        <taxon>Bacteria</taxon>
        <taxon>Pseudomonadati</taxon>
        <taxon>Pseudomonadota</taxon>
        <taxon>Betaproteobacteria</taxon>
        <taxon>Burkholderiales</taxon>
        <taxon>Alcaligenaceae</taxon>
        <taxon>Pigmentiphaga</taxon>
    </lineage>
</organism>
<dbReference type="InterPro" id="IPR004089">
    <property type="entry name" value="MCPsignal_dom"/>
</dbReference>
<dbReference type="PANTHER" id="PTHR24422:SF10">
    <property type="entry name" value="CHEMOTAXIS PROTEIN METHYLTRANSFERASE 2"/>
    <property type="match status" value="1"/>
</dbReference>
<proteinExistence type="predicted"/>
<dbReference type="OrthoDB" id="9806477at2"/>
<dbReference type="Gene3D" id="1.10.287.950">
    <property type="entry name" value="Methyl-accepting chemotaxis protein"/>
    <property type="match status" value="1"/>
</dbReference>
<evidence type="ECO:0000259" key="2">
    <source>
        <dbReference type="PROSITE" id="PS50111"/>
    </source>
</evidence>
<feature type="domain" description="PAS" evidence="3">
    <location>
        <begin position="156"/>
        <end position="187"/>
    </location>
</feature>
<dbReference type="Gene3D" id="3.30.450.20">
    <property type="entry name" value="PAS domain"/>
    <property type="match status" value="2"/>
</dbReference>
<dbReference type="GO" id="GO:0016020">
    <property type="term" value="C:membrane"/>
    <property type="evidence" value="ECO:0007669"/>
    <property type="project" value="InterPro"/>
</dbReference>
<evidence type="ECO:0000256" key="1">
    <source>
        <dbReference type="PROSITE-ProRule" id="PRU00284"/>
    </source>
</evidence>
<dbReference type="InterPro" id="IPR004090">
    <property type="entry name" value="Chemotax_Me-accpt_rcpt"/>
</dbReference>
<dbReference type="AlphaFoldDB" id="A0A5C0AXW1"/>
<keyword evidence="6" id="KW-1185">Reference proteome</keyword>
<evidence type="ECO:0000313" key="5">
    <source>
        <dbReference type="EMBL" id="QEI07005.1"/>
    </source>
</evidence>
<evidence type="ECO:0000259" key="3">
    <source>
        <dbReference type="PROSITE" id="PS50112"/>
    </source>
</evidence>
<feature type="domain" description="PAC" evidence="4">
    <location>
        <begin position="213"/>
        <end position="267"/>
    </location>
</feature>
<dbReference type="Pfam" id="PF08447">
    <property type="entry name" value="PAS_3"/>
    <property type="match status" value="2"/>
</dbReference>
<feature type="domain" description="Methyl-accepting transducer" evidence="2">
    <location>
        <begin position="267"/>
        <end position="440"/>
    </location>
</feature>
<sequence length="440" mass="47438">MLFSKALKQRLAESEANNRAQQALITAIDRTTAMIEFTRDGVVCEANPAFLACVGYEREALVGKHHRVLCDAAVEGAGQETAFWAALARGDAATGRYRRIARNGAVRWLDASYNPVRDESGNITRIVTFAMDVTDDVERERREHAKLAAFDRSMAIIEFDLDATVRSANDNFLQLMGYHRHEVVGQSHKMFCDPGFVQSPAYGKLWSGLKAGEFASGRYDRRTKSGEVVWLEASYNPILDEQGRPSGVVKIASNITAQVLAQQAEKNSARIAFKVSAETEATSRDGAEVIGAAAAEMRLTAESILASSHAMEILRGQSVEIDAMVETIRQIADQTNLLALNAAIEAARAGEQGRGFSVVADEVRKLAERTKSATQQISGVTHSIQSSIVTAIDSMDQCSNQARKGVSLAGDAGEAISRIRVGAAEVVRAVSSLSTDAAAS</sequence>
<dbReference type="InterPro" id="IPR035965">
    <property type="entry name" value="PAS-like_dom_sf"/>
</dbReference>
<dbReference type="GO" id="GO:0007165">
    <property type="term" value="P:signal transduction"/>
    <property type="evidence" value="ECO:0007669"/>
    <property type="project" value="UniProtKB-KW"/>
</dbReference>
<feature type="domain" description="PAC" evidence="4">
    <location>
        <begin position="93"/>
        <end position="145"/>
    </location>
</feature>
<dbReference type="CDD" id="cd00130">
    <property type="entry name" value="PAS"/>
    <property type="match status" value="2"/>
</dbReference>
<evidence type="ECO:0000259" key="4">
    <source>
        <dbReference type="PROSITE" id="PS50113"/>
    </source>
</evidence>
<accession>A0A5C0AXW1</accession>
<dbReference type="InterPro" id="IPR001610">
    <property type="entry name" value="PAC"/>
</dbReference>
<dbReference type="SUPFAM" id="SSF58104">
    <property type="entry name" value="Methyl-accepting chemotaxis protein (MCP) signaling domain"/>
    <property type="match status" value="1"/>
</dbReference>
<dbReference type="PRINTS" id="PR00260">
    <property type="entry name" value="CHEMTRNSDUCR"/>
</dbReference>
<dbReference type="PROSITE" id="PS50113">
    <property type="entry name" value="PAC"/>
    <property type="match status" value="2"/>
</dbReference>
<keyword evidence="1" id="KW-0807">Transducer</keyword>
<dbReference type="SUPFAM" id="SSF55785">
    <property type="entry name" value="PYP-like sensor domain (PAS domain)"/>
    <property type="match status" value="2"/>
</dbReference>
<dbReference type="PROSITE" id="PS50112">
    <property type="entry name" value="PAS"/>
    <property type="match status" value="1"/>
</dbReference>
<dbReference type="InterPro" id="IPR050903">
    <property type="entry name" value="Bact_Chemotaxis_MeTrfase"/>
</dbReference>
<dbReference type="Proteomes" id="UP000325161">
    <property type="component" value="Chromosome"/>
</dbReference>
<protein>
    <submittedName>
        <fullName evidence="5">PAS domain S-box protein</fullName>
    </submittedName>
</protein>
<gene>
    <name evidence="5" type="ORF">FXN63_15040</name>
</gene>
<evidence type="ECO:0000313" key="6">
    <source>
        <dbReference type="Proteomes" id="UP000325161"/>
    </source>
</evidence>
<dbReference type="NCBIfam" id="TIGR00229">
    <property type="entry name" value="sensory_box"/>
    <property type="match status" value="2"/>
</dbReference>
<dbReference type="SMART" id="SM00283">
    <property type="entry name" value="MA"/>
    <property type="match status" value="1"/>
</dbReference>
<dbReference type="KEGG" id="pacr:FXN63_15040"/>
<dbReference type="PANTHER" id="PTHR24422">
    <property type="entry name" value="CHEMOTAXIS PROTEIN METHYLTRANSFERASE"/>
    <property type="match status" value="1"/>
</dbReference>
<dbReference type="InterPro" id="IPR013655">
    <property type="entry name" value="PAS_fold_3"/>
</dbReference>
<reference evidence="5 6" key="1">
    <citation type="submission" date="2019-08" db="EMBL/GenBank/DDBJ databases">
        <title>Amphibian skin-associated Pigmentiphaga: genome sequence and occurrence across geography and hosts.</title>
        <authorList>
            <person name="Bletz M.C."/>
            <person name="Bunk B."/>
            <person name="Sproeer C."/>
            <person name="Biwer P."/>
            <person name="Reiter S."/>
            <person name="Rabemananjara F.C.E."/>
            <person name="Schulz S."/>
            <person name="Overmann J."/>
            <person name="Vences M."/>
        </authorList>
    </citation>
    <scope>NUCLEOTIDE SEQUENCE [LARGE SCALE GENOMIC DNA]</scope>
    <source>
        <strain evidence="5 6">Mada1488</strain>
    </source>
</reference>
<dbReference type="InterPro" id="IPR000014">
    <property type="entry name" value="PAS"/>
</dbReference>
<dbReference type="PROSITE" id="PS50111">
    <property type="entry name" value="CHEMOTAXIS_TRANSDUC_2"/>
    <property type="match status" value="1"/>
</dbReference>
<dbReference type="EMBL" id="CP043046">
    <property type="protein sequence ID" value="QEI07005.1"/>
    <property type="molecule type" value="Genomic_DNA"/>
</dbReference>